<dbReference type="RefSeq" id="WP_150063888.1">
    <property type="nucleotide sequence ID" value="NZ_JACHII010000026.1"/>
</dbReference>
<evidence type="ECO:0000313" key="2">
    <source>
        <dbReference type="EMBL" id="KAA5603965.1"/>
    </source>
</evidence>
<comment type="caution">
    <text evidence="2">The sequence shown here is derived from an EMBL/GenBank/DDBJ whole genome shotgun (WGS) entry which is preliminary data.</text>
</comment>
<gene>
    <name evidence="2" type="ORF">F1188_18260</name>
</gene>
<dbReference type="SUPFAM" id="SSF52402">
    <property type="entry name" value="Adenine nucleotide alpha hydrolases-like"/>
    <property type="match status" value="1"/>
</dbReference>
<dbReference type="OrthoDB" id="9774475at2"/>
<dbReference type="PANTHER" id="PTHR43196:SF2">
    <property type="entry name" value="PHOSPHOADENOSINE PHOSPHOSULFATE REDUCTASE"/>
    <property type="match status" value="1"/>
</dbReference>
<dbReference type="GO" id="GO:0003824">
    <property type="term" value="F:catalytic activity"/>
    <property type="evidence" value="ECO:0007669"/>
    <property type="project" value="InterPro"/>
</dbReference>
<dbReference type="Gene3D" id="3.40.50.620">
    <property type="entry name" value="HUPs"/>
    <property type="match status" value="1"/>
</dbReference>
<dbReference type="PANTHER" id="PTHR43196">
    <property type="entry name" value="SULFATE ADENYLYLTRANSFERASE SUBUNIT 2"/>
    <property type="match status" value="1"/>
</dbReference>
<protein>
    <submittedName>
        <fullName evidence="2">Phosphoadenosine phosphosulfate reductase family protein</fullName>
    </submittedName>
</protein>
<dbReference type="InterPro" id="IPR002500">
    <property type="entry name" value="PAPS_reduct_dom"/>
</dbReference>
<name>A0A5M6I813_9PROT</name>
<dbReference type="AlphaFoldDB" id="A0A5M6I813"/>
<dbReference type="InterPro" id="IPR050128">
    <property type="entry name" value="Sulfate_adenylyltrnsfr_sub2"/>
</dbReference>
<reference evidence="2 3" key="1">
    <citation type="submission" date="2019-09" db="EMBL/GenBank/DDBJ databases">
        <title>Genome sequence of Roseospira marina, one of the more divergent members of the non-sulfur purple photosynthetic bacterial family, the Rhodospirillaceae.</title>
        <authorList>
            <person name="Meyer T."/>
            <person name="Kyndt J."/>
        </authorList>
    </citation>
    <scope>NUCLEOTIDE SEQUENCE [LARGE SCALE GENOMIC DNA]</scope>
    <source>
        <strain evidence="2 3">DSM 15113</strain>
    </source>
</reference>
<sequence length="326" mass="37086">MTHHVVSLSGGKDSTAVALLALEQAERAGIEPMFVFADTGHEHPLTYEVLGRLERHLGTPVQWVRADFSRQIARKRNSIGRRWTAAGVPPHRIAQAVALLQPTGIPFLDLCLWKGRFPSARRRFCSEELKWRPIYERVHLPLMRSSRVLSWQGIRADESLPRSQRRRFERADGRLWVWRPILRWTADDVFALHRRHAVTPNPLYTMGMGRVGCMPCIHARKAEVAEIARRFPAEVERVAEWERLVGAASRRGLSSFFAHDKIPGDHQGRRDIPMPGIKAVAEWARRRHAVIVRRLSVVMLSPRCVEGPPAPLMPRAGGASPPSWLR</sequence>
<accession>A0A5M6I813</accession>
<keyword evidence="3" id="KW-1185">Reference proteome</keyword>
<evidence type="ECO:0000259" key="1">
    <source>
        <dbReference type="Pfam" id="PF01507"/>
    </source>
</evidence>
<evidence type="ECO:0000313" key="3">
    <source>
        <dbReference type="Proteomes" id="UP000324065"/>
    </source>
</evidence>
<dbReference type="InterPro" id="IPR014729">
    <property type="entry name" value="Rossmann-like_a/b/a_fold"/>
</dbReference>
<proteinExistence type="predicted"/>
<feature type="domain" description="Phosphoadenosine phosphosulphate reductase" evidence="1">
    <location>
        <begin position="4"/>
        <end position="218"/>
    </location>
</feature>
<organism evidence="2 3">
    <name type="scientific">Roseospira marina</name>
    <dbReference type="NCBI Taxonomy" id="140057"/>
    <lineage>
        <taxon>Bacteria</taxon>
        <taxon>Pseudomonadati</taxon>
        <taxon>Pseudomonadota</taxon>
        <taxon>Alphaproteobacteria</taxon>
        <taxon>Rhodospirillales</taxon>
        <taxon>Rhodospirillaceae</taxon>
        <taxon>Roseospira</taxon>
    </lineage>
</organism>
<dbReference type="EMBL" id="VWPJ01000026">
    <property type="protein sequence ID" value="KAA5603965.1"/>
    <property type="molecule type" value="Genomic_DNA"/>
</dbReference>
<dbReference type="Proteomes" id="UP000324065">
    <property type="component" value="Unassembled WGS sequence"/>
</dbReference>
<dbReference type="Pfam" id="PF01507">
    <property type="entry name" value="PAPS_reduct"/>
    <property type="match status" value="1"/>
</dbReference>